<dbReference type="PROSITE" id="PS50297">
    <property type="entry name" value="ANK_REP_REGION"/>
    <property type="match status" value="3"/>
</dbReference>
<dbReference type="PROSITE" id="PS50088">
    <property type="entry name" value="ANK_REPEAT"/>
    <property type="match status" value="3"/>
</dbReference>
<dbReference type="RefSeq" id="WP_092386338.1">
    <property type="nucleotide sequence ID" value="NZ_LT629787.1"/>
</dbReference>
<feature type="signal peptide" evidence="4">
    <location>
        <begin position="1"/>
        <end position="18"/>
    </location>
</feature>
<feature type="repeat" description="ANK" evidence="3">
    <location>
        <begin position="55"/>
        <end position="87"/>
    </location>
</feature>
<keyword evidence="1" id="KW-0677">Repeat</keyword>
<keyword evidence="2 3" id="KW-0040">ANK repeat</keyword>
<feature type="chain" id="PRO_5009274377" evidence="4">
    <location>
        <begin position="19"/>
        <end position="228"/>
    </location>
</feature>
<evidence type="ECO:0000256" key="2">
    <source>
        <dbReference type="ARBA" id="ARBA00023043"/>
    </source>
</evidence>
<feature type="repeat" description="ANK" evidence="3">
    <location>
        <begin position="163"/>
        <end position="195"/>
    </location>
</feature>
<evidence type="ECO:0000256" key="1">
    <source>
        <dbReference type="ARBA" id="ARBA00022737"/>
    </source>
</evidence>
<gene>
    <name evidence="5" type="ORF">SAMN05216210_1913</name>
</gene>
<dbReference type="Gene3D" id="1.25.40.20">
    <property type="entry name" value="Ankyrin repeat-containing domain"/>
    <property type="match status" value="1"/>
</dbReference>
<proteinExistence type="predicted"/>
<name>A0A1H2FZ47_9GAMM</name>
<dbReference type="Pfam" id="PF12796">
    <property type="entry name" value="Ank_2"/>
    <property type="match status" value="2"/>
</dbReference>
<dbReference type="InterPro" id="IPR036770">
    <property type="entry name" value="Ankyrin_rpt-contain_sf"/>
</dbReference>
<keyword evidence="4" id="KW-0732">Signal</keyword>
<protein>
    <submittedName>
        <fullName evidence="5">Tankyrase</fullName>
    </submittedName>
</protein>
<organism evidence="5 6">
    <name type="scientific">Halopseudomonas salegens</name>
    <dbReference type="NCBI Taxonomy" id="1434072"/>
    <lineage>
        <taxon>Bacteria</taxon>
        <taxon>Pseudomonadati</taxon>
        <taxon>Pseudomonadota</taxon>
        <taxon>Gammaproteobacteria</taxon>
        <taxon>Pseudomonadales</taxon>
        <taxon>Pseudomonadaceae</taxon>
        <taxon>Halopseudomonas</taxon>
    </lineage>
</organism>
<dbReference type="SMART" id="SM00248">
    <property type="entry name" value="ANK"/>
    <property type="match status" value="5"/>
</dbReference>
<dbReference type="OrthoDB" id="671583at2"/>
<evidence type="ECO:0000256" key="4">
    <source>
        <dbReference type="SAM" id="SignalP"/>
    </source>
</evidence>
<evidence type="ECO:0000313" key="6">
    <source>
        <dbReference type="Proteomes" id="UP000243924"/>
    </source>
</evidence>
<dbReference type="InterPro" id="IPR002110">
    <property type="entry name" value="Ankyrin_rpt"/>
</dbReference>
<dbReference type="Proteomes" id="UP000243924">
    <property type="component" value="Chromosome I"/>
</dbReference>
<feature type="repeat" description="ANK" evidence="3">
    <location>
        <begin position="88"/>
        <end position="120"/>
    </location>
</feature>
<reference evidence="6" key="1">
    <citation type="submission" date="2016-10" db="EMBL/GenBank/DDBJ databases">
        <authorList>
            <person name="Varghese N."/>
            <person name="Submissions S."/>
        </authorList>
    </citation>
    <scope>NUCLEOTIDE SEQUENCE [LARGE SCALE GENOMIC DNA]</scope>
    <source>
        <strain evidence="6">CECT 8338</strain>
    </source>
</reference>
<dbReference type="PANTHER" id="PTHR24171">
    <property type="entry name" value="ANKYRIN REPEAT DOMAIN-CONTAINING PROTEIN 39-RELATED"/>
    <property type="match status" value="1"/>
</dbReference>
<accession>A0A1H2FZ47</accession>
<dbReference type="EMBL" id="LT629787">
    <property type="protein sequence ID" value="SDU12603.1"/>
    <property type="molecule type" value="Genomic_DNA"/>
</dbReference>
<evidence type="ECO:0000256" key="3">
    <source>
        <dbReference type="PROSITE-ProRule" id="PRU00023"/>
    </source>
</evidence>
<dbReference type="SUPFAM" id="SSF48403">
    <property type="entry name" value="Ankyrin repeat"/>
    <property type="match status" value="1"/>
</dbReference>
<sequence>MKKTLLALLAATILSACSAPDEVLFEAIRAKDTAHVERIIAKGNVNLDPPQQPNQVNKPLAFAAAYGNLEVVKLILEGGADINGQVAYGDTALIKAVEHDNWDVATYLIEQGADVNQPNAFGVSPFIGFCALGRTDLVQLALAKGGKVNAHFAHRTEQNQGKRNYTALQAAVAYGKTDVVQILLEHGGDPTIRDQTGKTSLELAREKGHADIVDLFEGRAPGLEARGA</sequence>
<evidence type="ECO:0000313" key="5">
    <source>
        <dbReference type="EMBL" id="SDU12603.1"/>
    </source>
</evidence>
<dbReference type="PROSITE" id="PS51257">
    <property type="entry name" value="PROKAR_LIPOPROTEIN"/>
    <property type="match status" value="1"/>
</dbReference>
<keyword evidence="6" id="KW-1185">Reference proteome</keyword>
<dbReference type="STRING" id="1434072.SAMN05216210_1913"/>
<dbReference type="AlphaFoldDB" id="A0A1H2FZ47"/>